<keyword evidence="3" id="KW-1185">Reference proteome</keyword>
<dbReference type="RefSeq" id="XP_015464728.1">
    <property type="nucleotide sequence ID" value="XM_015614440.1"/>
</dbReference>
<evidence type="ECO:0000313" key="2">
    <source>
        <dbReference type="EMBL" id="KRZ98625.1"/>
    </source>
</evidence>
<evidence type="ECO:0000256" key="1">
    <source>
        <dbReference type="SAM" id="MobiDB-lite"/>
    </source>
</evidence>
<protein>
    <submittedName>
        <fullName evidence="2">Uncharacterized protein</fullName>
    </submittedName>
</protein>
<accession>A0A0V1PR25</accession>
<evidence type="ECO:0000313" key="3">
    <source>
        <dbReference type="Proteomes" id="UP000054251"/>
    </source>
</evidence>
<dbReference type="InterPro" id="IPR037755">
    <property type="entry name" value="Plc1_PH"/>
</dbReference>
<feature type="non-terminal residue" evidence="2">
    <location>
        <position position="318"/>
    </location>
</feature>
<dbReference type="GeneID" id="26842620"/>
<dbReference type="InterPro" id="IPR011993">
    <property type="entry name" value="PH-like_dom_sf"/>
</dbReference>
<dbReference type="Gene3D" id="2.30.29.30">
    <property type="entry name" value="Pleckstrin-homology domain (PH domain)/Phosphotyrosine-binding domain (PTB)"/>
    <property type="match status" value="1"/>
</dbReference>
<organism evidence="2 3">
    <name type="scientific">Debaryomyces fabryi</name>
    <dbReference type="NCBI Taxonomy" id="58627"/>
    <lineage>
        <taxon>Eukaryota</taxon>
        <taxon>Fungi</taxon>
        <taxon>Dikarya</taxon>
        <taxon>Ascomycota</taxon>
        <taxon>Saccharomycotina</taxon>
        <taxon>Pichiomycetes</taxon>
        <taxon>Debaryomycetaceae</taxon>
        <taxon>Debaryomyces</taxon>
    </lineage>
</organism>
<gene>
    <name evidence="2" type="ORF">AC631_05611</name>
</gene>
<dbReference type="EMBL" id="LMYN01000239">
    <property type="protein sequence ID" value="KRZ98625.1"/>
    <property type="molecule type" value="Genomic_DNA"/>
</dbReference>
<reference evidence="2 3" key="1">
    <citation type="submission" date="2015-11" db="EMBL/GenBank/DDBJ databases">
        <title>The genome of Debaryomyces fabryi.</title>
        <authorList>
            <person name="Tafer H."/>
            <person name="Lopandic K."/>
        </authorList>
    </citation>
    <scope>NUCLEOTIDE SEQUENCE [LARGE SCALE GENOMIC DNA]</scope>
    <source>
        <strain evidence="2 3">CBS 789</strain>
    </source>
</reference>
<proteinExistence type="predicted"/>
<dbReference type="SUPFAM" id="SSF50729">
    <property type="entry name" value="PH domain-like"/>
    <property type="match status" value="1"/>
</dbReference>
<sequence length="318" mass="36389">MLSAKNDHSVDENSDLLELSDSLSPSDISSQSSFSNFKRSNSLPIQSNLPTLFNNLRANDRRELSNSNISPGRNWFKKLMSSNNKLNDLGSMENMRPGWIGKSTSSKSLGDNGHSEDDLYDITVENETETTAYPFKDIDQVKIPSVFFKEGLSLLKVSHKSKKRTYFQIGDKDFQFSLKNAYASASSSATNGLHRLLTPTSTHQPKNKSYEFSIDDIKAISYQKDASNYREELHVSKEFENQWLTIIYFDKKKKKLKTIHIIADTEHDLKKLLTVLSGLRKLRNNLAKNYLLDLNDIDETQRNMFIGRSQDDNEKQIR</sequence>
<comment type="caution">
    <text evidence="2">The sequence shown here is derived from an EMBL/GenBank/DDBJ whole genome shotgun (WGS) entry which is preliminary data.</text>
</comment>
<feature type="region of interest" description="Disordered" evidence="1">
    <location>
        <begin position="20"/>
        <end position="40"/>
    </location>
</feature>
<dbReference type="Proteomes" id="UP000054251">
    <property type="component" value="Unassembled WGS sequence"/>
</dbReference>
<dbReference type="AlphaFoldDB" id="A0A0V1PR25"/>
<dbReference type="CDD" id="cd13360">
    <property type="entry name" value="PH_PLC_fungal"/>
    <property type="match status" value="1"/>
</dbReference>
<dbReference type="GO" id="GO:0004435">
    <property type="term" value="F:phosphatidylinositol-4,5-bisphosphate phospholipase C activity"/>
    <property type="evidence" value="ECO:0007669"/>
    <property type="project" value="InterPro"/>
</dbReference>
<name>A0A0V1PR25_9ASCO</name>